<sequence length="1059" mass="117724">MAHAHTPYYVVETLITNLLELDACRTASEKEHALKEHITDHKLREKMFLLNDLLGTHILPNPDFAHMDSDEITMHFHTLLFDIVHQFAVSQPCLFTVDNAQFIDQESWDFLEDLSADSHAILVLSLRPFSSSNPPCEAAIRLIGHDTTKKIKLGGLSADYMSDLACQFMDVMYSPKELDEILRKKSHGIASWCEQLIKDMLTSNVIQIVAESQAFPKKESALDVLSFDSSGASIVLQKRMDLSRPKTPFYGQASDGTRLGVSSPQPRRKSLTVSKGSTANTLSVQDTGDTPMLSRKERRRSTGTAKSFQFTLNTPFESKAKINDSYPESNKSSRRSSLAPEEDIIQEIPNFNLNPANFVRASENSMPLDTEKVCIISPGVDISKVVVPESVKDMVLARVDRMMPFEQVTLKCASILGSEFHRSVLQAILPKSSRNSFDLVLYNLAKESILECASLALQHQNAHNHHGFYDFNDPAHGQQHAHHHHHHHHHNVASTIHASVYCGCYADEMTKVINLSRLMTPSGPKKHCLYLKFVNTYVQETTYSLWLEDQRKELHEKAAMFLESQAHKCKSCGGGGFVANVGEGQEERGGKGQQGASGTSGRSQAAFSSKMAKRRKTVEMREKVQSQGAFSARAHERSAEIAGTSSALERKKRRIRQSPVMNQRAAQVDNAGIGSAFANTSGFFSNAVVGQAVDDRRGSRKQIFGFGRKSVKPEEDVSGKKKLRKFSMKRNSTQIEEEEEEYDDDIDLGGPGEDQQKVIDLSNCQCAEVLASVFPQLVDHWRASGNRLKTLRYLTESGAAALATSSNMQALSYLYEVQTMIEQTSGDEQPLATEEENARVESLIGQALFHMNRLHEALTHLTTALLVLGKKQPKSDFGCYVKILKEALRHYLHVFLPGYYIGGAGDNSTRLIEQSRCLSHLSHVYHSLHQNNRSLMAALQELNAAEEAEEKPPRGNLISAYAGVIECSHLVGWKGWGKTYEEIGKNRCEDPTLYSDPENMITVAHLYCVSLAFRLAIGGMSAAISSGRHALDIAKQVHDQHMITTCIPLLAQSLLVTAK</sequence>
<feature type="compositionally biased region" description="Polar residues" evidence="3">
    <location>
        <begin position="596"/>
        <end position="607"/>
    </location>
</feature>
<name>A0A9W9YQR4_9CNID</name>
<dbReference type="EC" id="4.6.1.1" evidence="4"/>
<keyword evidence="5" id="KW-1185">Reference proteome</keyword>
<feature type="region of interest" description="Disordered" evidence="3">
    <location>
        <begin position="246"/>
        <end position="340"/>
    </location>
</feature>
<accession>A0A9W9YQR4</accession>
<gene>
    <name evidence="4" type="primary">ADCY10_4</name>
    <name evidence="4" type="ORF">OS493_020722</name>
</gene>
<feature type="region of interest" description="Disordered" evidence="3">
    <location>
        <begin position="728"/>
        <end position="750"/>
    </location>
</feature>
<evidence type="ECO:0000313" key="4">
    <source>
        <dbReference type="EMBL" id="KAJ7358884.1"/>
    </source>
</evidence>
<evidence type="ECO:0000313" key="5">
    <source>
        <dbReference type="Proteomes" id="UP001163046"/>
    </source>
</evidence>
<evidence type="ECO:0000256" key="3">
    <source>
        <dbReference type="SAM" id="MobiDB-lite"/>
    </source>
</evidence>
<dbReference type="PANTHER" id="PTHR16305">
    <property type="entry name" value="TESTICULAR SOLUBLE ADENYLYL CYCLASE"/>
    <property type="match status" value="1"/>
</dbReference>
<protein>
    <submittedName>
        <fullName evidence="4">Adenylate cyclase type 10</fullName>
        <ecNumber evidence="4">4.6.1.1</ecNumber>
    </submittedName>
</protein>
<dbReference type="AlphaFoldDB" id="A0A9W9YQR4"/>
<proteinExistence type="predicted"/>
<keyword evidence="2" id="KW-0067">ATP-binding</keyword>
<dbReference type="GO" id="GO:0005524">
    <property type="term" value="F:ATP binding"/>
    <property type="evidence" value="ECO:0007669"/>
    <property type="project" value="UniProtKB-KW"/>
</dbReference>
<dbReference type="Proteomes" id="UP001163046">
    <property type="component" value="Unassembled WGS sequence"/>
</dbReference>
<evidence type="ECO:0000256" key="2">
    <source>
        <dbReference type="ARBA" id="ARBA00022840"/>
    </source>
</evidence>
<comment type="caution">
    <text evidence="4">The sequence shown here is derived from an EMBL/GenBank/DDBJ whole genome shotgun (WGS) entry which is preliminary data.</text>
</comment>
<feature type="compositionally biased region" description="Polar residues" evidence="3">
    <location>
        <begin position="260"/>
        <end position="288"/>
    </location>
</feature>
<dbReference type="EMBL" id="MU827314">
    <property type="protein sequence ID" value="KAJ7358884.1"/>
    <property type="molecule type" value="Genomic_DNA"/>
</dbReference>
<reference evidence="4" key="1">
    <citation type="submission" date="2023-01" db="EMBL/GenBank/DDBJ databases">
        <title>Genome assembly of the deep-sea coral Lophelia pertusa.</title>
        <authorList>
            <person name="Herrera S."/>
            <person name="Cordes E."/>
        </authorList>
    </citation>
    <scope>NUCLEOTIDE SEQUENCE</scope>
    <source>
        <strain evidence="4">USNM1676648</strain>
        <tissue evidence="4">Polyp</tissue>
    </source>
</reference>
<dbReference type="PANTHER" id="PTHR16305:SF28">
    <property type="entry name" value="GUANYLATE CYCLASE DOMAIN-CONTAINING PROTEIN"/>
    <property type="match status" value="1"/>
</dbReference>
<evidence type="ECO:0000256" key="1">
    <source>
        <dbReference type="ARBA" id="ARBA00022741"/>
    </source>
</evidence>
<feature type="compositionally biased region" description="Acidic residues" evidence="3">
    <location>
        <begin position="735"/>
        <end position="747"/>
    </location>
</feature>
<feature type="region of interest" description="Disordered" evidence="3">
    <location>
        <begin position="583"/>
        <end position="663"/>
    </location>
</feature>
<keyword evidence="1" id="KW-0547">Nucleotide-binding</keyword>
<feature type="compositionally biased region" description="Polar residues" evidence="3">
    <location>
        <begin position="302"/>
        <end position="316"/>
    </location>
</feature>
<dbReference type="GO" id="GO:0005737">
    <property type="term" value="C:cytoplasm"/>
    <property type="evidence" value="ECO:0007669"/>
    <property type="project" value="TreeGrafter"/>
</dbReference>
<organism evidence="4 5">
    <name type="scientific">Desmophyllum pertusum</name>
    <dbReference type="NCBI Taxonomy" id="174260"/>
    <lineage>
        <taxon>Eukaryota</taxon>
        <taxon>Metazoa</taxon>
        <taxon>Cnidaria</taxon>
        <taxon>Anthozoa</taxon>
        <taxon>Hexacorallia</taxon>
        <taxon>Scleractinia</taxon>
        <taxon>Caryophylliina</taxon>
        <taxon>Caryophylliidae</taxon>
        <taxon>Desmophyllum</taxon>
    </lineage>
</organism>
<dbReference type="OrthoDB" id="194468at2759"/>
<dbReference type="GO" id="GO:0004016">
    <property type="term" value="F:adenylate cyclase activity"/>
    <property type="evidence" value="ECO:0007669"/>
    <property type="project" value="UniProtKB-EC"/>
</dbReference>
<keyword evidence="4" id="KW-0456">Lyase</keyword>